<keyword evidence="2" id="KW-0004">4Fe-4S</keyword>
<dbReference type="GO" id="GO:0003824">
    <property type="term" value="F:catalytic activity"/>
    <property type="evidence" value="ECO:0007669"/>
    <property type="project" value="InterPro"/>
</dbReference>
<dbReference type="PANTHER" id="PTHR30544:SF5">
    <property type="entry name" value="RADICAL SAM CORE DOMAIN-CONTAINING PROTEIN"/>
    <property type="match status" value="1"/>
</dbReference>
<evidence type="ECO:0000256" key="6">
    <source>
        <dbReference type="ARBA" id="ARBA00023014"/>
    </source>
</evidence>
<protein>
    <recommendedName>
        <fullName evidence="7">Radical SAM core domain-containing protein</fullName>
    </recommendedName>
</protein>
<feature type="non-terminal residue" evidence="8">
    <location>
        <position position="1"/>
    </location>
</feature>
<dbReference type="GO" id="GO:0046872">
    <property type="term" value="F:metal ion binding"/>
    <property type="evidence" value="ECO:0007669"/>
    <property type="project" value="UniProtKB-KW"/>
</dbReference>
<dbReference type="GO" id="GO:0051539">
    <property type="term" value="F:4 iron, 4 sulfur cluster binding"/>
    <property type="evidence" value="ECO:0007669"/>
    <property type="project" value="UniProtKB-KW"/>
</dbReference>
<dbReference type="GO" id="GO:0070475">
    <property type="term" value="P:rRNA base methylation"/>
    <property type="evidence" value="ECO:0007669"/>
    <property type="project" value="TreeGrafter"/>
</dbReference>
<feature type="domain" description="Radical SAM core" evidence="7">
    <location>
        <begin position="1"/>
        <end position="111"/>
    </location>
</feature>
<keyword evidence="5" id="KW-0408">Iron</keyword>
<evidence type="ECO:0000256" key="4">
    <source>
        <dbReference type="ARBA" id="ARBA00022723"/>
    </source>
</evidence>
<evidence type="ECO:0000313" key="9">
    <source>
        <dbReference type="Proteomes" id="UP000626109"/>
    </source>
</evidence>
<evidence type="ECO:0000256" key="2">
    <source>
        <dbReference type="ARBA" id="ARBA00022485"/>
    </source>
</evidence>
<comment type="caution">
    <text evidence="8">The sequence shown here is derived from an EMBL/GenBank/DDBJ whole genome shotgun (WGS) entry which is preliminary data.</text>
</comment>
<proteinExistence type="predicted"/>
<evidence type="ECO:0000256" key="5">
    <source>
        <dbReference type="ARBA" id="ARBA00023004"/>
    </source>
</evidence>
<keyword evidence="4" id="KW-0479">Metal-binding</keyword>
<dbReference type="PANTHER" id="PTHR30544">
    <property type="entry name" value="23S RRNA METHYLTRANSFERASE"/>
    <property type="match status" value="1"/>
</dbReference>
<dbReference type="Proteomes" id="UP000626109">
    <property type="component" value="Unassembled WGS sequence"/>
</dbReference>
<evidence type="ECO:0000259" key="7">
    <source>
        <dbReference type="PROSITE" id="PS51918"/>
    </source>
</evidence>
<organism evidence="8 9">
    <name type="scientific">Polarella glacialis</name>
    <name type="common">Dinoflagellate</name>
    <dbReference type="NCBI Taxonomy" id="89957"/>
    <lineage>
        <taxon>Eukaryota</taxon>
        <taxon>Sar</taxon>
        <taxon>Alveolata</taxon>
        <taxon>Dinophyceae</taxon>
        <taxon>Suessiales</taxon>
        <taxon>Suessiaceae</taxon>
        <taxon>Polarella</taxon>
    </lineage>
</organism>
<comment type="cofactor">
    <cofactor evidence="1">
        <name>[4Fe-4S] cluster</name>
        <dbReference type="ChEBI" id="CHEBI:49883"/>
    </cofactor>
</comment>
<dbReference type="PROSITE" id="PS51918">
    <property type="entry name" value="RADICAL_SAM"/>
    <property type="match status" value="1"/>
</dbReference>
<sequence length="142" mass="15534">ERSKLLPVNRRYPIKSVMEAAHDYYGATGRRVSFEWTLIAGENDSEEQARQLGRLIQDNAPGSHVNLIPLNPTGGYGAQPPSRETTAKFIDALKPFFVEATVRVRRGIDIDAGCGQLAERAAAEYAALNAKPEEAMVDMGGF</sequence>
<dbReference type="InterPro" id="IPR013785">
    <property type="entry name" value="Aldolase_TIM"/>
</dbReference>
<dbReference type="EMBL" id="CAJNNW010005484">
    <property type="protein sequence ID" value="CAE8647463.1"/>
    <property type="molecule type" value="Genomic_DNA"/>
</dbReference>
<dbReference type="Gene3D" id="3.20.20.70">
    <property type="entry name" value="Aldolase class I"/>
    <property type="match status" value="1"/>
</dbReference>
<dbReference type="InterPro" id="IPR040072">
    <property type="entry name" value="Methyltransferase_A"/>
</dbReference>
<evidence type="ECO:0000313" key="8">
    <source>
        <dbReference type="EMBL" id="CAE8647463.1"/>
    </source>
</evidence>
<evidence type="ECO:0000256" key="3">
    <source>
        <dbReference type="ARBA" id="ARBA00022691"/>
    </source>
</evidence>
<gene>
    <name evidence="8" type="ORF">PGLA2088_LOCUS5701</name>
</gene>
<keyword evidence="3" id="KW-0949">S-adenosyl-L-methionine</keyword>
<evidence type="ECO:0000256" key="1">
    <source>
        <dbReference type="ARBA" id="ARBA00001966"/>
    </source>
</evidence>
<dbReference type="AlphaFoldDB" id="A0A813IAF9"/>
<name>A0A813IAF9_POLGL</name>
<dbReference type="InterPro" id="IPR007197">
    <property type="entry name" value="rSAM"/>
</dbReference>
<dbReference type="GO" id="GO:0030488">
    <property type="term" value="P:tRNA methylation"/>
    <property type="evidence" value="ECO:0007669"/>
    <property type="project" value="TreeGrafter"/>
</dbReference>
<keyword evidence="6" id="KW-0411">Iron-sulfur</keyword>
<reference evidence="8" key="1">
    <citation type="submission" date="2021-02" db="EMBL/GenBank/DDBJ databases">
        <authorList>
            <person name="Dougan E. K."/>
            <person name="Rhodes N."/>
            <person name="Thang M."/>
            <person name="Chan C."/>
        </authorList>
    </citation>
    <scope>NUCLEOTIDE SEQUENCE</scope>
</reference>
<accession>A0A813IAF9</accession>